<reference evidence="4" key="2">
    <citation type="journal article" date="2007" name="PLoS Biol.">
        <title>Survey sequencing and comparative analysis of the elephant shark (Callorhinchus milii) genome.</title>
        <authorList>
            <person name="Venkatesh B."/>
            <person name="Kirkness E.F."/>
            <person name="Loh Y.H."/>
            <person name="Halpern A.L."/>
            <person name="Lee A.P."/>
            <person name="Johnson J."/>
            <person name="Dandona N."/>
            <person name="Viswanathan L.D."/>
            <person name="Tay A."/>
            <person name="Venter J.C."/>
            <person name="Strausberg R.L."/>
            <person name="Brenner S."/>
        </authorList>
    </citation>
    <scope>NUCLEOTIDE SEQUENCE [LARGE SCALE GENOMIC DNA]</scope>
</reference>
<dbReference type="InterPro" id="IPR002347">
    <property type="entry name" value="SDR_fam"/>
</dbReference>
<dbReference type="PRINTS" id="PR00080">
    <property type="entry name" value="SDRFAMILY"/>
</dbReference>
<reference evidence="3" key="5">
    <citation type="submission" date="2025-09" db="UniProtKB">
        <authorList>
            <consortium name="Ensembl"/>
        </authorList>
    </citation>
    <scope>IDENTIFICATION</scope>
</reference>
<dbReference type="Proteomes" id="UP000314986">
    <property type="component" value="Unassembled WGS sequence"/>
</dbReference>
<dbReference type="KEGG" id="cmk:103186431"/>
<dbReference type="GeneTree" id="ENSGT00940000165804"/>
<gene>
    <name evidence="3" type="primary">zgc:113142</name>
</gene>
<dbReference type="SUPFAM" id="SSF51735">
    <property type="entry name" value="NAD(P)-binding Rossmann-fold domains"/>
    <property type="match status" value="1"/>
</dbReference>
<name>A0A4W3H7N2_CALMI</name>
<evidence type="ECO:0000313" key="3">
    <source>
        <dbReference type="Ensembl" id="ENSCMIP00000011360.1"/>
    </source>
</evidence>
<proteinExistence type="inferred from homology"/>
<evidence type="ECO:0000313" key="4">
    <source>
        <dbReference type="Proteomes" id="UP000314986"/>
    </source>
</evidence>
<dbReference type="AlphaFoldDB" id="A0A4W3H7N2"/>
<dbReference type="PANTHER" id="PTHR43313:SF43">
    <property type="entry name" value="D-BETA-HYDROXYBUTYRATE DEHYDROGENASE, MITOCHONDRIAL"/>
    <property type="match status" value="1"/>
</dbReference>
<organism evidence="3 4">
    <name type="scientific">Callorhinchus milii</name>
    <name type="common">Ghost shark</name>
    <dbReference type="NCBI Taxonomy" id="7868"/>
    <lineage>
        <taxon>Eukaryota</taxon>
        <taxon>Metazoa</taxon>
        <taxon>Chordata</taxon>
        <taxon>Craniata</taxon>
        <taxon>Vertebrata</taxon>
        <taxon>Chondrichthyes</taxon>
        <taxon>Holocephali</taxon>
        <taxon>Chimaeriformes</taxon>
        <taxon>Callorhinchidae</taxon>
        <taxon>Callorhinchus</taxon>
    </lineage>
</organism>
<dbReference type="STRING" id="7868.ENSCMIP00000011360"/>
<reference evidence="3" key="4">
    <citation type="submission" date="2025-08" db="UniProtKB">
        <authorList>
            <consortium name="Ensembl"/>
        </authorList>
    </citation>
    <scope>IDENTIFICATION</scope>
</reference>
<dbReference type="OrthoDB" id="2102561at2759"/>
<dbReference type="OMA" id="NAGITAW"/>
<sequence>MVWAVGLTLPVVLCSLGLTAVCLLALLAWVVSGRTTGRAVEGKGRAVLVTGCDTGFGHLLAQQLDELGFHVFAGCLSTQGPGAQTLAQTCSSKLRVFKMDVTRDEDVAAAKEYVLSNLPQKGLWAIVNNAGITAWGEVEWNTLESYQRLVDVNLWGSVRTTKAFLPLLRESKGRIVFMSSISATIHSKGTSMYAITKSGIEAFARCLTHEMKRFGVNVSIVQPGNFSRATNILQEPTFEEVWNKLSDMVKESYGKDCVQNYIHGIRYALSHANKNATDVTNIIIEALMSPKPKIRYCVTSVPESIVLFICNHFLSWDLYFLFNYIEGQINKACTSQN</sequence>
<keyword evidence="4" id="KW-1185">Reference proteome</keyword>
<accession>A0A4W3H7N2</accession>
<reference evidence="4" key="3">
    <citation type="journal article" date="2014" name="Nature">
        <title>Elephant shark genome provides unique insights into gnathostome evolution.</title>
        <authorList>
            <consortium name="International Elephant Shark Genome Sequencing Consortium"/>
            <person name="Venkatesh B."/>
            <person name="Lee A.P."/>
            <person name="Ravi V."/>
            <person name="Maurya A.K."/>
            <person name="Lian M.M."/>
            <person name="Swann J.B."/>
            <person name="Ohta Y."/>
            <person name="Flajnik M.F."/>
            <person name="Sutoh Y."/>
            <person name="Kasahara M."/>
            <person name="Hoon S."/>
            <person name="Gangu V."/>
            <person name="Roy S.W."/>
            <person name="Irimia M."/>
            <person name="Korzh V."/>
            <person name="Kondrychyn I."/>
            <person name="Lim Z.W."/>
            <person name="Tay B.H."/>
            <person name="Tohari S."/>
            <person name="Kong K.W."/>
            <person name="Ho S."/>
            <person name="Lorente-Galdos B."/>
            <person name="Quilez J."/>
            <person name="Marques-Bonet T."/>
            <person name="Raney B.J."/>
            <person name="Ingham P.W."/>
            <person name="Tay A."/>
            <person name="Hillier L.W."/>
            <person name="Minx P."/>
            <person name="Boehm T."/>
            <person name="Wilson R.K."/>
            <person name="Brenner S."/>
            <person name="Warren W.C."/>
        </authorList>
    </citation>
    <scope>NUCLEOTIDE SEQUENCE [LARGE SCALE GENOMIC DNA]</scope>
</reference>
<dbReference type="InterPro" id="IPR036291">
    <property type="entry name" value="NAD(P)-bd_dom_sf"/>
</dbReference>
<evidence type="ECO:0000256" key="2">
    <source>
        <dbReference type="RuleBase" id="RU000363"/>
    </source>
</evidence>
<dbReference type="PANTHER" id="PTHR43313">
    <property type="entry name" value="SHORT-CHAIN DEHYDROGENASE/REDUCTASE FAMILY 9C"/>
    <property type="match status" value="1"/>
</dbReference>
<protein>
    <submittedName>
        <fullName evidence="3">D-beta-hydroxybutyrate dehydrogenase, mitochondrial-like</fullName>
    </submittedName>
</protein>
<dbReference type="GO" id="GO:0016491">
    <property type="term" value="F:oxidoreductase activity"/>
    <property type="evidence" value="ECO:0007669"/>
    <property type="project" value="TreeGrafter"/>
</dbReference>
<dbReference type="GeneID" id="103186431"/>
<dbReference type="PRINTS" id="PR00081">
    <property type="entry name" value="GDHRDH"/>
</dbReference>
<dbReference type="Gene3D" id="3.40.50.720">
    <property type="entry name" value="NAD(P)-binding Rossmann-like Domain"/>
    <property type="match status" value="1"/>
</dbReference>
<comment type="similarity">
    <text evidence="1 2">Belongs to the short-chain dehydrogenases/reductases (SDR) family.</text>
</comment>
<dbReference type="Pfam" id="PF00106">
    <property type="entry name" value="adh_short"/>
    <property type="match status" value="1"/>
</dbReference>
<evidence type="ECO:0000256" key="1">
    <source>
        <dbReference type="ARBA" id="ARBA00006484"/>
    </source>
</evidence>
<dbReference type="InParanoid" id="A0A4W3H7N2"/>
<dbReference type="GO" id="GO:0008202">
    <property type="term" value="P:steroid metabolic process"/>
    <property type="evidence" value="ECO:0007669"/>
    <property type="project" value="TreeGrafter"/>
</dbReference>
<dbReference type="Ensembl" id="ENSCMIT00000011641.1">
    <property type="protein sequence ID" value="ENSCMIP00000011360.1"/>
    <property type="gene ID" value="ENSCMIG00000005909.1"/>
</dbReference>
<reference evidence="4" key="1">
    <citation type="journal article" date="2006" name="Science">
        <title>Ancient noncoding elements conserved in the human genome.</title>
        <authorList>
            <person name="Venkatesh B."/>
            <person name="Kirkness E.F."/>
            <person name="Loh Y.H."/>
            <person name="Halpern A.L."/>
            <person name="Lee A.P."/>
            <person name="Johnson J."/>
            <person name="Dandona N."/>
            <person name="Viswanathan L.D."/>
            <person name="Tay A."/>
            <person name="Venter J.C."/>
            <person name="Strausberg R.L."/>
            <person name="Brenner S."/>
        </authorList>
    </citation>
    <scope>NUCLEOTIDE SEQUENCE [LARGE SCALE GENOMIC DNA]</scope>
</reference>